<keyword evidence="1" id="KW-0813">Transport</keyword>
<comment type="function">
    <text evidence="5">Part of the ABC transporter complex HmuTUV involved in hemin import. Responsible for energy coupling to the transport system.</text>
</comment>
<evidence type="ECO:0000256" key="4">
    <source>
        <dbReference type="ARBA" id="ARBA00022967"/>
    </source>
</evidence>
<dbReference type="RefSeq" id="WP_221424898.1">
    <property type="nucleotide sequence ID" value="NZ_CP081295.1"/>
</dbReference>
<dbReference type="EMBL" id="CP081295">
    <property type="protein sequence ID" value="QZD89415.1"/>
    <property type="molecule type" value="Genomic_DNA"/>
</dbReference>
<evidence type="ECO:0000259" key="6">
    <source>
        <dbReference type="PROSITE" id="PS50893"/>
    </source>
</evidence>
<feature type="domain" description="ABC transporter" evidence="6">
    <location>
        <begin position="3"/>
        <end position="225"/>
    </location>
</feature>
<reference evidence="7 8" key="1">
    <citation type="submission" date="2021-08" db="EMBL/GenBank/DDBJ databases">
        <title>Comparative Genomics Analysis of the Genus Qipengyuania Reveals Extensive Genetic Diversity and Metabolic Versatility, Including the Description of Fifteen Novel Species.</title>
        <authorList>
            <person name="Liu Y."/>
        </authorList>
    </citation>
    <scope>NUCLEOTIDE SEQUENCE [LARGE SCALE GENOMIC DNA]</scope>
    <source>
        <strain evidence="7 8">1NDH13</strain>
    </source>
</reference>
<evidence type="ECO:0000256" key="5">
    <source>
        <dbReference type="ARBA" id="ARBA00037066"/>
    </source>
</evidence>
<dbReference type="GO" id="GO:0005524">
    <property type="term" value="F:ATP binding"/>
    <property type="evidence" value="ECO:0007669"/>
    <property type="project" value="UniProtKB-KW"/>
</dbReference>
<evidence type="ECO:0000256" key="1">
    <source>
        <dbReference type="ARBA" id="ARBA00022448"/>
    </source>
</evidence>
<name>A0ABX8ZK85_9SPHN</name>
<dbReference type="SUPFAM" id="SSF52540">
    <property type="entry name" value="P-loop containing nucleoside triphosphate hydrolases"/>
    <property type="match status" value="1"/>
</dbReference>
<gene>
    <name evidence="7" type="ORF">K3148_11410</name>
</gene>
<dbReference type="InterPro" id="IPR027417">
    <property type="entry name" value="P-loop_NTPase"/>
</dbReference>
<protein>
    <submittedName>
        <fullName evidence="7">ABC transporter ATP-binding protein</fullName>
    </submittedName>
</protein>
<organism evidence="7 8">
    <name type="scientific">Qipengyuania aurantiaca</name>
    <dbReference type="NCBI Taxonomy" id="2867233"/>
    <lineage>
        <taxon>Bacteria</taxon>
        <taxon>Pseudomonadati</taxon>
        <taxon>Pseudomonadota</taxon>
        <taxon>Alphaproteobacteria</taxon>
        <taxon>Sphingomonadales</taxon>
        <taxon>Erythrobacteraceae</taxon>
        <taxon>Qipengyuania</taxon>
    </lineage>
</organism>
<dbReference type="PROSITE" id="PS50893">
    <property type="entry name" value="ABC_TRANSPORTER_2"/>
    <property type="match status" value="1"/>
</dbReference>
<dbReference type="PANTHER" id="PTHR42794">
    <property type="entry name" value="HEMIN IMPORT ATP-BINDING PROTEIN HMUV"/>
    <property type="match status" value="1"/>
</dbReference>
<dbReference type="PANTHER" id="PTHR42794:SF1">
    <property type="entry name" value="HEMIN IMPORT ATP-BINDING PROTEIN HMUV"/>
    <property type="match status" value="1"/>
</dbReference>
<dbReference type="InterPro" id="IPR003593">
    <property type="entry name" value="AAA+_ATPase"/>
</dbReference>
<keyword evidence="8" id="KW-1185">Reference proteome</keyword>
<keyword evidence="3 7" id="KW-0067">ATP-binding</keyword>
<dbReference type="InterPro" id="IPR017871">
    <property type="entry name" value="ABC_transporter-like_CS"/>
</dbReference>
<dbReference type="PROSITE" id="PS00211">
    <property type="entry name" value="ABC_TRANSPORTER_1"/>
    <property type="match status" value="1"/>
</dbReference>
<sequence>MTLAANNVSLGERLHNITCALRPGEITAICGPNGAGKSSLLQALAGLLPIDSGEVTLDGEPLAGHAQRAKRIGYLPQAPEIAWDVTVRSLVELGRIPHRDAAGAPVEAAIAALDLNAFEQRRAQTLSGGEQARVLLARVLAGEPEWILADEPLAALDLAHQYALIGHLRVSAGEGRGVLVVLHDLAMARNHADRVLVLDQGRLVADAAPSEALSVERIGEVWGVGTEWLGEEGKRALASA</sequence>
<dbReference type="Pfam" id="PF00005">
    <property type="entry name" value="ABC_tran"/>
    <property type="match status" value="1"/>
</dbReference>
<evidence type="ECO:0000313" key="8">
    <source>
        <dbReference type="Proteomes" id="UP000824281"/>
    </source>
</evidence>
<keyword evidence="4" id="KW-1278">Translocase</keyword>
<keyword evidence="2" id="KW-0547">Nucleotide-binding</keyword>
<dbReference type="Proteomes" id="UP000824281">
    <property type="component" value="Chromosome"/>
</dbReference>
<evidence type="ECO:0000256" key="2">
    <source>
        <dbReference type="ARBA" id="ARBA00022741"/>
    </source>
</evidence>
<accession>A0ABX8ZK85</accession>
<evidence type="ECO:0000313" key="7">
    <source>
        <dbReference type="EMBL" id="QZD89415.1"/>
    </source>
</evidence>
<evidence type="ECO:0000256" key="3">
    <source>
        <dbReference type="ARBA" id="ARBA00022840"/>
    </source>
</evidence>
<dbReference type="InterPro" id="IPR003439">
    <property type="entry name" value="ABC_transporter-like_ATP-bd"/>
</dbReference>
<proteinExistence type="predicted"/>
<dbReference type="SMART" id="SM00382">
    <property type="entry name" value="AAA"/>
    <property type="match status" value="1"/>
</dbReference>
<dbReference type="Gene3D" id="3.40.50.300">
    <property type="entry name" value="P-loop containing nucleotide triphosphate hydrolases"/>
    <property type="match status" value="1"/>
</dbReference>